<evidence type="ECO:0000313" key="1">
    <source>
        <dbReference type="EMBL" id="MBR0552598.1"/>
    </source>
</evidence>
<dbReference type="InterPro" id="IPR021830">
    <property type="entry name" value="DUF3422"/>
</dbReference>
<gene>
    <name evidence="1" type="ORF">J7S20_08785</name>
</gene>
<organism evidence="1 2">
    <name type="scientific">Stakelama marina</name>
    <dbReference type="NCBI Taxonomy" id="2826939"/>
    <lineage>
        <taxon>Bacteria</taxon>
        <taxon>Pseudomonadati</taxon>
        <taxon>Pseudomonadota</taxon>
        <taxon>Alphaproteobacteria</taxon>
        <taxon>Sphingomonadales</taxon>
        <taxon>Sphingomonadaceae</taxon>
        <taxon>Stakelama</taxon>
    </lineage>
</organism>
<keyword evidence="2" id="KW-1185">Reference proteome</keyword>
<dbReference type="AlphaFoldDB" id="A0A8T4IC40"/>
<accession>A0A8T4IC40</accession>
<dbReference type="Proteomes" id="UP000676996">
    <property type="component" value="Unassembled WGS sequence"/>
</dbReference>
<comment type="caution">
    <text evidence="1">The sequence shown here is derived from an EMBL/GenBank/DDBJ whole genome shotgun (WGS) entry which is preliminary data.</text>
</comment>
<evidence type="ECO:0000313" key="2">
    <source>
        <dbReference type="Proteomes" id="UP000676996"/>
    </source>
</evidence>
<protein>
    <submittedName>
        <fullName evidence="1">DUF3422 domain-containing protein</fullName>
    </submittedName>
</protein>
<sequence length="413" mass="45426">MTIASHPLRASAVAEMHLRQMPPLTVPCRVRQTVRLPSAKERAAERQAVEAMLGTADAKPDARHLSGSPDRGIALAWERHTEASTTLLVVSDGVDAETERRYIDWLEDLPGPVMRATLLDLVEDEAAALPLVAEAGFEAAETVSCNIQGARIWTNFRLAKGHDYGRMIVAAHDTHPADLARTIQQLQELGNYRNLALLGLAVAQQRGAEVTAIERDLSAATGRMGETADRKLLEGLTMLAAKVAALRAETEYRMSATAAYGQIVQDRLESLAPQPIAGFQNLSEFTERRLLPALRTCASFRRRLEAVALRIEQTTAMLRTRVDLELQDQNAALLGSMERNAVRQLRLQHLVEGLSVIALTYYAIALLEKLLDAGQEAHWLPASAEKLAALAILPVLVTFSLLVRWRAHRAEKL</sequence>
<reference evidence="1" key="1">
    <citation type="submission" date="2021-04" db="EMBL/GenBank/DDBJ databases">
        <title>Ouciella asimina sp. nov., isolated from the surface seawater in the hydrothermal field of Okinawa Trough.</title>
        <authorList>
            <person name="Shuang W."/>
        </authorList>
    </citation>
    <scope>NUCLEOTIDE SEQUENCE</scope>
    <source>
        <strain evidence="1">LXI357</strain>
    </source>
</reference>
<proteinExistence type="predicted"/>
<dbReference type="Pfam" id="PF11902">
    <property type="entry name" value="DUF3422"/>
    <property type="match status" value="1"/>
</dbReference>
<name>A0A8T4IC40_9SPHN</name>
<dbReference type="RefSeq" id="WP_284053870.1">
    <property type="nucleotide sequence ID" value="NZ_JAGRQC010000002.1"/>
</dbReference>
<dbReference type="EMBL" id="JAGRQC010000002">
    <property type="protein sequence ID" value="MBR0552598.1"/>
    <property type="molecule type" value="Genomic_DNA"/>
</dbReference>